<sequence length="268" mass="31069">MESEVPTTEVKSSKLISLEQSILTKSMKQDSRAFCSVYSHILGEEFRPYHGWPDSLKECIHGGLKFFFTDLKCLELTQKICPLKIFNIYNIYLFAIKHENKDILKFLDSSFPSKVNFLLIPLHYQMETNIGFYFNSLMRLGPRIIKHVIFFYFKLNLPQLKRLMASYKHVKCLGLQNCKLSIPTVPDFSKALKNCQIQDLNLSETGGPFKSDWKNNLKEFKNLVQGLASSPDLRLNLTTVRIESCRIKNEEAQEIFAENQLDKIKIIT</sequence>
<evidence type="ECO:0000313" key="1">
    <source>
        <dbReference type="EMBL" id="CAI2369246.1"/>
    </source>
</evidence>
<dbReference type="AlphaFoldDB" id="A0AAD1UGZ5"/>
<name>A0AAD1UGZ5_EUPCR</name>
<dbReference type="InterPro" id="IPR032675">
    <property type="entry name" value="LRR_dom_sf"/>
</dbReference>
<proteinExistence type="predicted"/>
<protein>
    <submittedName>
        <fullName evidence="1">Uncharacterized protein</fullName>
    </submittedName>
</protein>
<reference evidence="1" key="1">
    <citation type="submission" date="2023-07" db="EMBL/GenBank/DDBJ databases">
        <authorList>
            <consortium name="AG Swart"/>
            <person name="Singh M."/>
            <person name="Singh A."/>
            <person name="Seah K."/>
            <person name="Emmerich C."/>
        </authorList>
    </citation>
    <scope>NUCLEOTIDE SEQUENCE</scope>
    <source>
        <strain evidence="1">DP1</strain>
    </source>
</reference>
<comment type="caution">
    <text evidence="1">The sequence shown here is derived from an EMBL/GenBank/DDBJ whole genome shotgun (WGS) entry which is preliminary data.</text>
</comment>
<gene>
    <name evidence="1" type="ORF">ECRASSUSDP1_LOCUS10544</name>
</gene>
<dbReference type="Gene3D" id="3.80.10.10">
    <property type="entry name" value="Ribonuclease Inhibitor"/>
    <property type="match status" value="1"/>
</dbReference>
<organism evidence="1 2">
    <name type="scientific">Euplotes crassus</name>
    <dbReference type="NCBI Taxonomy" id="5936"/>
    <lineage>
        <taxon>Eukaryota</taxon>
        <taxon>Sar</taxon>
        <taxon>Alveolata</taxon>
        <taxon>Ciliophora</taxon>
        <taxon>Intramacronucleata</taxon>
        <taxon>Spirotrichea</taxon>
        <taxon>Hypotrichia</taxon>
        <taxon>Euplotida</taxon>
        <taxon>Euplotidae</taxon>
        <taxon>Moneuplotes</taxon>
    </lineage>
</organism>
<keyword evidence="2" id="KW-1185">Reference proteome</keyword>
<accession>A0AAD1UGZ5</accession>
<evidence type="ECO:0000313" key="2">
    <source>
        <dbReference type="Proteomes" id="UP001295684"/>
    </source>
</evidence>
<dbReference type="SUPFAM" id="SSF52047">
    <property type="entry name" value="RNI-like"/>
    <property type="match status" value="1"/>
</dbReference>
<dbReference type="Proteomes" id="UP001295684">
    <property type="component" value="Unassembled WGS sequence"/>
</dbReference>
<dbReference type="EMBL" id="CAMPGE010010397">
    <property type="protein sequence ID" value="CAI2369246.1"/>
    <property type="molecule type" value="Genomic_DNA"/>
</dbReference>